<accession>A0A6J4NZZ3</accession>
<dbReference type="PROSITE" id="PS00167">
    <property type="entry name" value="TRP_SYNTHASE_ALPHA"/>
    <property type="match status" value="1"/>
</dbReference>
<comment type="catalytic activity">
    <reaction evidence="8 9">
        <text>(1S,2R)-1-C-(indol-3-yl)glycerol 3-phosphate + L-serine = D-glyceraldehyde 3-phosphate + L-tryptophan + H2O</text>
        <dbReference type="Rhea" id="RHEA:10532"/>
        <dbReference type="ChEBI" id="CHEBI:15377"/>
        <dbReference type="ChEBI" id="CHEBI:33384"/>
        <dbReference type="ChEBI" id="CHEBI:57912"/>
        <dbReference type="ChEBI" id="CHEBI:58866"/>
        <dbReference type="ChEBI" id="CHEBI:59776"/>
        <dbReference type="EC" id="4.2.1.20"/>
    </reaction>
</comment>
<name>A0A6J4NZZ3_9ACTN</name>
<evidence type="ECO:0000256" key="1">
    <source>
        <dbReference type="ARBA" id="ARBA00003365"/>
    </source>
</evidence>
<evidence type="ECO:0000256" key="9">
    <source>
        <dbReference type="HAMAP-Rule" id="MF_00131"/>
    </source>
</evidence>
<dbReference type="InterPro" id="IPR011060">
    <property type="entry name" value="RibuloseP-bd_barrel"/>
</dbReference>
<evidence type="ECO:0000256" key="3">
    <source>
        <dbReference type="ARBA" id="ARBA00011270"/>
    </source>
</evidence>
<organism evidence="11">
    <name type="scientific">uncultured Rubrobacteraceae bacterium</name>
    <dbReference type="NCBI Taxonomy" id="349277"/>
    <lineage>
        <taxon>Bacteria</taxon>
        <taxon>Bacillati</taxon>
        <taxon>Actinomycetota</taxon>
        <taxon>Rubrobacteria</taxon>
        <taxon>Rubrobacterales</taxon>
        <taxon>Rubrobacteraceae</taxon>
        <taxon>environmental samples</taxon>
    </lineage>
</organism>
<dbReference type="UniPathway" id="UPA00035">
    <property type="reaction ID" value="UER00044"/>
</dbReference>
<evidence type="ECO:0000256" key="5">
    <source>
        <dbReference type="ARBA" id="ARBA00022822"/>
    </source>
</evidence>
<feature type="active site" description="Proton acceptor" evidence="9">
    <location>
        <position position="48"/>
    </location>
</feature>
<keyword evidence="7 9" id="KW-0456">Lyase</keyword>
<dbReference type="CDD" id="cd04724">
    <property type="entry name" value="Tryptophan_synthase_alpha"/>
    <property type="match status" value="1"/>
</dbReference>
<keyword evidence="6 9" id="KW-0057">Aromatic amino acid biosynthesis</keyword>
<evidence type="ECO:0000313" key="11">
    <source>
        <dbReference type="EMBL" id="CAA9400300.1"/>
    </source>
</evidence>
<dbReference type="AlphaFoldDB" id="A0A6J4NZZ3"/>
<dbReference type="InterPro" id="IPR002028">
    <property type="entry name" value="Trp_synthase_suA"/>
</dbReference>
<evidence type="ECO:0000256" key="8">
    <source>
        <dbReference type="ARBA" id="ARBA00049047"/>
    </source>
</evidence>
<dbReference type="GO" id="GO:0004834">
    <property type="term" value="F:tryptophan synthase activity"/>
    <property type="evidence" value="ECO:0007669"/>
    <property type="project" value="UniProtKB-UniRule"/>
</dbReference>
<proteinExistence type="inferred from homology"/>
<keyword evidence="5 9" id="KW-0822">Tryptophan biosynthesis</keyword>
<comment type="similarity">
    <text evidence="9 10">Belongs to the TrpA family.</text>
</comment>
<dbReference type="InterPro" id="IPR018204">
    <property type="entry name" value="Trp_synthase_alpha_AS"/>
</dbReference>
<dbReference type="Pfam" id="PF00290">
    <property type="entry name" value="Trp_syntA"/>
    <property type="match status" value="1"/>
</dbReference>
<dbReference type="HAMAP" id="MF_00131">
    <property type="entry name" value="Trp_synth_alpha"/>
    <property type="match status" value="1"/>
</dbReference>
<feature type="active site" description="Proton acceptor" evidence="9">
    <location>
        <position position="59"/>
    </location>
</feature>
<evidence type="ECO:0000256" key="10">
    <source>
        <dbReference type="RuleBase" id="RU003662"/>
    </source>
</evidence>
<evidence type="ECO:0000256" key="7">
    <source>
        <dbReference type="ARBA" id="ARBA00023239"/>
    </source>
</evidence>
<dbReference type="PANTHER" id="PTHR43406">
    <property type="entry name" value="TRYPTOPHAN SYNTHASE, ALPHA CHAIN"/>
    <property type="match status" value="1"/>
</dbReference>
<dbReference type="PANTHER" id="PTHR43406:SF1">
    <property type="entry name" value="TRYPTOPHAN SYNTHASE ALPHA CHAIN, CHLOROPLASTIC"/>
    <property type="match status" value="1"/>
</dbReference>
<evidence type="ECO:0000256" key="2">
    <source>
        <dbReference type="ARBA" id="ARBA00004733"/>
    </source>
</evidence>
<dbReference type="EC" id="4.2.1.20" evidence="9"/>
<protein>
    <recommendedName>
        <fullName evidence="9">Tryptophan synthase alpha chain</fullName>
        <ecNumber evidence="9">4.2.1.20</ecNumber>
    </recommendedName>
</protein>
<dbReference type="SUPFAM" id="SSF51366">
    <property type="entry name" value="Ribulose-phoshate binding barrel"/>
    <property type="match status" value="1"/>
</dbReference>
<dbReference type="EMBL" id="CADCUV010000049">
    <property type="protein sequence ID" value="CAA9400300.1"/>
    <property type="molecule type" value="Genomic_DNA"/>
</dbReference>
<keyword evidence="4 9" id="KW-0028">Amino-acid biosynthesis</keyword>
<comment type="pathway">
    <text evidence="2 9">Amino-acid biosynthesis; L-tryptophan biosynthesis; L-tryptophan from chorismate: step 5/5.</text>
</comment>
<dbReference type="GO" id="GO:0005829">
    <property type="term" value="C:cytosol"/>
    <property type="evidence" value="ECO:0007669"/>
    <property type="project" value="TreeGrafter"/>
</dbReference>
<reference evidence="11" key="1">
    <citation type="submission" date="2020-02" db="EMBL/GenBank/DDBJ databases">
        <authorList>
            <person name="Meier V. D."/>
        </authorList>
    </citation>
    <scope>NUCLEOTIDE SEQUENCE</scope>
    <source>
        <strain evidence="11">AVDCRST_MAG22</strain>
    </source>
</reference>
<sequence length="269" mass="27994">MSGAERLRGAFPEGRAALVPYLTAGYPTLEGAAGVGEAFLAAGADVLEIGVPFSDPLADGPTIQDTTTRAIENGADLRYCLDLASRFTDRVPVVFLLYYNTIFARGVERFLDEAAEAGVSGLVIPDLPVDEAADFARMCDDRGVGFCPLLAPTSSAGRVEEAVALATGFVYCVSVAGVTGVREGLPPKAVELLRRVRARTDVPVALGFGIGSPEDAAEAAAEADGVIIGSKLMRLVGEGGAEGAGEWLRGVREAVYAVEKTEDADQKLA</sequence>
<evidence type="ECO:0000256" key="6">
    <source>
        <dbReference type="ARBA" id="ARBA00023141"/>
    </source>
</evidence>
<dbReference type="FunFam" id="3.20.20.70:FF:000037">
    <property type="entry name" value="Tryptophan synthase alpha chain"/>
    <property type="match status" value="1"/>
</dbReference>
<dbReference type="InterPro" id="IPR013785">
    <property type="entry name" value="Aldolase_TIM"/>
</dbReference>
<dbReference type="Gene3D" id="3.20.20.70">
    <property type="entry name" value="Aldolase class I"/>
    <property type="match status" value="1"/>
</dbReference>
<comment type="function">
    <text evidence="1 9">The alpha subunit is responsible for the aldol cleavage of indoleglycerol phosphate to indole and glyceraldehyde 3-phosphate.</text>
</comment>
<comment type="subunit">
    <text evidence="3 9">Tetramer of two alpha and two beta chains.</text>
</comment>
<dbReference type="NCBIfam" id="TIGR00262">
    <property type="entry name" value="trpA"/>
    <property type="match status" value="1"/>
</dbReference>
<gene>
    <name evidence="9" type="primary">trpA</name>
    <name evidence="11" type="ORF">AVDCRST_MAG22-1048</name>
</gene>
<evidence type="ECO:0000256" key="4">
    <source>
        <dbReference type="ARBA" id="ARBA00022605"/>
    </source>
</evidence>